<dbReference type="OrthoDB" id="9782128at2"/>
<accession>A0A1G5F3F2</accession>
<dbReference type="AlphaFoldDB" id="A0A1G5F3F2"/>
<proteinExistence type="predicted"/>
<evidence type="ECO:0000313" key="1">
    <source>
        <dbReference type="EMBL" id="SCY33704.1"/>
    </source>
</evidence>
<sequence length="260" mass="30153">MKLIFIRHGDPNYEIDGLTEKGQREAQLLADYIKNYNIDEIYMSPLGRAQQTAEYSLKALGKEAVTYDWLKEFPAQFDPNLSESARQAYKTELKTDPKTGRYETRIVWDMLPSYYGRHPELFDKNAWRNAEPVIYSDMCKVYDYVVSSFDDFLREQGYEKDGLIFKVNKSNDKVIAFFCHYGITSVLLSYLWNVSPFVLFQFIALAPTSVTIVASEEREKGIGTFRTIGMGDITHLNIAGEEPSFSARFCERYENKNERH</sequence>
<dbReference type="InterPro" id="IPR013078">
    <property type="entry name" value="His_Pase_superF_clade-1"/>
</dbReference>
<dbReference type="Proteomes" id="UP000183047">
    <property type="component" value="Unassembled WGS sequence"/>
</dbReference>
<gene>
    <name evidence="1" type="ORF">SAMN02910451_02225</name>
</gene>
<dbReference type="RefSeq" id="WP_074462737.1">
    <property type="nucleotide sequence ID" value="NZ_FMUR01000013.1"/>
</dbReference>
<dbReference type="SMART" id="SM00855">
    <property type="entry name" value="PGAM"/>
    <property type="match status" value="1"/>
</dbReference>
<protein>
    <submittedName>
        <fullName evidence="1">Probable phosphoglycerate mutase</fullName>
    </submittedName>
</protein>
<dbReference type="InterPro" id="IPR029033">
    <property type="entry name" value="His_PPase_superfam"/>
</dbReference>
<dbReference type="Gene3D" id="3.40.50.1240">
    <property type="entry name" value="Phosphoglycerate mutase-like"/>
    <property type="match status" value="1"/>
</dbReference>
<reference evidence="2" key="1">
    <citation type="submission" date="2016-10" db="EMBL/GenBank/DDBJ databases">
        <authorList>
            <person name="Varghese N."/>
            <person name="Submissions S."/>
        </authorList>
    </citation>
    <scope>NUCLEOTIDE SEQUENCE [LARGE SCALE GENOMIC DNA]</scope>
    <source>
        <strain evidence="2">XBD2006</strain>
    </source>
</reference>
<dbReference type="EMBL" id="FMUR01000013">
    <property type="protein sequence ID" value="SCY33704.1"/>
    <property type="molecule type" value="Genomic_DNA"/>
</dbReference>
<evidence type="ECO:0000313" key="2">
    <source>
        <dbReference type="Proteomes" id="UP000183047"/>
    </source>
</evidence>
<organism evidence="1 2">
    <name type="scientific">Butyrivibrio hungatei</name>
    <dbReference type="NCBI Taxonomy" id="185008"/>
    <lineage>
        <taxon>Bacteria</taxon>
        <taxon>Bacillati</taxon>
        <taxon>Bacillota</taxon>
        <taxon>Clostridia</taxon>
        <taxon>Lachnospirales</taxon>
        <taxon>Lachnospiraceae</taxon>
        <taxon>Butyrivibrio</taxon>
    </lineage>
</organism>
<dbReference type="CDD" id="cd07067">
    <property type="entry name" value="HP_PGM_like"/>
    <property type="match status" value="1"/>
</dbReference>
<dbReference type="SUPFAM" id="SSF53254">
    <property type="entry name" value="Phosphoglycerate mutase-like"/>
    <property type="match status" value="1"/>
</dbReference>
<name>A0A1G5F3F2_9FIRM</name>
<keyword evidence="2" id="KW-1185">Reference proteome</keyword>
<dbReference type="Pfam" id="PF00300">
    <property type="entry name" value="His_Phos_1"/>
    <property type="match status" value="1"/>
</dbReference>